<evidence type="ECO:0000313" key="1">
    <source>
        <dbReference type="Proteomes" id="UP000887572"/>
    </source>
</evidence>
<keyword evidence="1" id="KW-1185">Reference proteome</keyword>
<dbReference type="WBParaSite" id="Gr19_v10_g8393.t1">
    <property type="protein sequence ID" value="Gr19_v10_g8393.t1"/>
    <property type="gene ID" value="Gr19_v10_g8393"/>
</dbReference>
<dbReference type="Proteomes" id="UP000887572">
    <property type="component" value="Unplaced"/>
</dbReference>
<evidence type="ECO:0000313" key="2">
    <source>
        <dbReference type="WBParaSite" id="Gr19_v10_g8393.t1"/>
    </source>
</evidence>
<organism evidence="1 2">
    <name type="scientific">Globodera rostochiensis</name>
    <name type="common">Golden nematode worm</name>
    <name type="synonym">Heterodera rostochiensis</name>
    <dbReference type="NCBI Taxonomy" id="31243"/>
    <lineage>
        <taxon>Eukaryota</taxon>
        <taxon>Metazoa</taxon>
        <taxon>Ecdysozoa</taxon>
        <taxon>Nematoda</taxon>
        <taxon>Chromadorea</taxon>
        <taxon>Rhabditida</taxon>
        <taxon>Tylenchina</taxon>
        <taxon>Tylenchomorpha</taxon>
        <taxon>Tylenchoidea</taxon>
        <taxon>Heteroderidae</taxon>
        <taxon>Heteroderinae</taxon>
        <taxon>Globodera</taxon>
    </lineage>
</organism>
<dbReference type="AlphaFoldDB" id="A0A914IAI1"/>
<protein>
    <submittedName>
        <fullName evidence="2">Uncharacterized protein</fullName>
    </submittedName>
</protein>
<sequence>MVGLAYTFPFHTHTHTLFLPCPLPGLPPPRVALIFVIIQFDFSLSVCACMHTLIHFPPQLSHQIFFFFFGLKVSLFSLLRPPSKFCHFRSLQLLLLLLLIDIVRFSHRPPKRHSFVNGHWKVNEKERGAYESFLEGAKPKREWRN</sequence>
<name>A0A914IAI1_GLORO</name>
<proteinExistence type="predicted"/>
<reference evidence="2" key="1">
    <citation type="submission" date="2022-11" db="UniProtKB">
        <authorList>
            <consortium name="WormBaseParasite"/>
        </authorList>
    </citation>
    <scope>IDENTIFICATION</scope>
</reference>
<accession>A0A914IAI1</accession>